<gene>
    <name evidence="1" type="ORF">ERS852425_01417</name>
</gene>
<dbReference type="EMBL" id="CYXT01000008">
    <property type="protein sequence ID" value="CUM91152.1"/>
    <property type="molecule type" value="Genomic_DNA"/>
</dbReference>
<protein>
    <submittedName>
        <fullName evidence="1">Uncharacterized protein</fullName>
    </submittedName>
</protein>
<evidence type="ECO:0000313" key="1">
    <source>
        <dbReference type="EMBL" id="CUM91152.1"/>
    </source>
</evidence>
<dbReference type="AlphaFoldDB" id="A0A173SL26"/>
<dbReference type="Proteomes" id="UP000095598">
    <property type="component" value="Unassembled WGS sequence"/>
</dbReference>
<accession>A0A173SL26</accession>
<evidence type="ECO:0000313" key="2">
    <source>
        <dbReference type="Proteomes" id="UP000095598"/>
    </source>
</evidence>
<organism evidence="1 2">
    <name type="scientific">Anaerostipes hadrus</name>
    <dbReference type="NCBI Taxonomy" id="649756"/>
    <lineage>
        <taxon>Bacteria</taxon>
        <taxon>Bacillati</taxon>
        <taxon>Bacillota</taxon>
        <taxon>Clostridia</taxon>
        <taxon>Lachnospirales</taxon>
        <taxon>Lachnospiraceae</taxon>
        <taxon>Anaerostipes</taxon>
    </lineage>
</organism>
<sequence>MKVMLKYELKRIFTKRLNRVLITIGLALSVILSFLAATSNRFVSPQGHLETGISATRKVVADKNRNKGLMTPKRISELIT</sequence>
<reference evidence="1 2" key="1">
    <citation type="submission" date="2015-09" db="EMBL/GenBank/DDBJ databases">
        <authorList>
            <consortium name="Pathogen Informatics"/>
        </authorList>
    </citation>
    <scope>NUCLEOTIDE SEQUENCE [LARGE SCALE GENOMIC DNA]</scope>
    <source>
        <strain evidence="1 2">2789STDY5608868</strain>
    </source>
</reference>
<proteinExistence type="predicted"/>
<name>A0A173SL26_ANAHA</name>